<evidence type="ECO:0000313" key="3">
    <source>
        <dbReference type="Proteomes" id="UP000283269"/>
    </source>
</evidence>
<organism evidence="2 3">
    <name type="scientific">Psilocybe cyanescens</name>
    <dbReference type="NCBI Taxonomy" id="93625"/>
    <lineage>
        <taxon>Eukaryota</taxon>
        <taxon>Fungi</taxon>
        <taxon>Dikarya</taxon>
        <taxon>Basidiomycota</taxon>
        <taxon>Agaricomycotina</taxon>
        <taxon>Agaricomycetes</taxon>
        <taxon>Agaricomycetidae</taxon>
        <taxon>Agaricales</taxon>
        <taxon>Agaricineae</taxon>
        <taxon>Strophariaceae</taxon>
        <taxon>Psilocybe</taxon>
    </lineage>
</organism>
<dbReference type="Proteomes" id="UP000283269">
    <property type="component" value="Unassembled WGS sequence"/>
</dbReference>
<evidence type="ECO:0000256" key="1">
    <source>
        <dbReference type="SAM" id="MobiDB-lite"/>
    </source>
</evidence>
<feature type="compositionally biased region" description="Polar residues" evidence="1">
    <location>
        <begin position="173"/>
        <end position="189"/>
    </location>
</feature>
<protein>
    <submittedName>
        <fullName evidence="2">Uncharacterized protein</fullName>
    </submittedName>
</protein>
<sequence>MPRWYYQSPSPHIQFRQSFIESSDAEQSIPKDIHGSTVQDVSFNSRDTETFPQESLYSRDVDYGIYTPLSFPPPEDWNNFGVTVPSGQQIRPQYDGHMPRTPLPDPVMTSNYQPSTFPYTPPFHLYNGFQPADPLPTPTAIGVQSSVVPSAPMDLFRGAEPIRTPKKKRKSGHTTSSISRRPGQITSSEARVRAKDSSAMSVRDFQRVNTEVESKCCWNGCNSIINNSLSGIQGHIYGVHHTNEMLPKENIRCYWGSCNGALYAGGSSLGQHIRGTHLRLDDVICPICQITIANGASPARRHMQKNHPEVKI</sequence>
<dbReference type="OrthoDB" id="2749818at2759"/>
<dbReference type="InParanoid" id="A0A409X421"/>
<reference evidence="2 3" key="1">
    <citation type="journal article" date="2018" name="Evol. Lett.">
        <title>Horizontal gene cluster transfer increased hallucinogenic mushroom diversity.</title>
        <authorList>
            <person name="Reynolds H.T."/>
            <person name="Vijayakumar V."/>
            <person name="Gluck-Thaler E."/>
            <person name="Korotkin H.B."/>
            <person name="Matheny P.B."/>
            <person name="Slot J.C."/>
        </authorList>
    </citation>
    <scope>NUCLEOTIDE SEQUENCE [LARGE SCALE GENOMIC DNA]</scope>
    <source>
        <strain evidence="2 3">2631</strain>
    </source>
</reference>
<accession>A0A409X421</accession>
<feature type="region of interest" description="Disordered" evidence="1">
    <location>
        <begin position="21"/>
        <end position="46"/>
    </location>
</feature>
<proteinExistence type="predicted"/>
<name>A0A409X421_PSICY</name>
<comment type="caution">
    <text evidence="2">The sequence shown here is derived from an EMBL/GenBank/DDBJ whole genome shotgun (WGS) entry which is preliminary data.</text>
</comment>
<feature type="compositionally biased region" description="Polar residues" evidence="1">
    <location>
        <begin position="36"/>
        <end position="46"/>
    </location>
</feature>
<evidence type="ECO:0000313" key="2">
    <source>
        <dbReference type="EMBL" id="PPQ85494.1"/>
    </source>
</evidence>
<keyword evidence="3" id="KW-1185">Reference proteome</keyword>
<gene>
    <name evidence="2" type="ORF">CVT25_006574</name>
</gene>
<dbReference type="AlphaFoldDB" id="A0A409X421"/>
<dbReference type="EMBL" id="NHYD01002702">
    <property type="protein sequence ID" value="PPQ85494.1"/>
    <property type="molecule type" value="Genomic_DNA"/>
</dbReference>
<feature type="region of interest" description="Disordered" evidence="1">
    <location>
        <begin position="157"/>
        <end position="198"/>
    </location>
</feature>